<dbReference type="RefSeq" id="WP_306727510.1">
    <property type="nucleotide sequence ID" value="NZ_JAVDDT010000002.1"/>
</dbReference>
<name>A0ABU0W7M9_9GAMM</name>
<accession>A0ABU0W7M9</accession>
<proteinExistence type="predicted"/>
<gene>
    <name evidence="1" type="ORF">RBH19_03915</name>
</gene>
<organism evidence="1 2">
    <name type="scientific">Natronospira bacteriovora</name>
    <dbReference type="NCBI Taxonomy" id="3069753"/>
    <lineage>
        <taxon>Bacteria</taxon>
        <taxon>Pseudomonadati</taxon>
        <taxon>Pseudomonadota</taxon>
        <taxon>Gammaproteobacteria</taxon>
        <taxon>Natronospirales</taxon>
        <taxon>Natronospiraceae</taxon>
        <taxon>Natronospira</taxon>
    </lineage>
</organism>
<dbReference type="SUPFAM" id="SSF52833">
    <property type="entry name" value="Thioredoxin-like"/>
    <property type="match status" value="1"/>
</dbReference>
<comment type="caution">
    <text evidence="1">The sequence shown here is derived from an EMBL/GenBank/DDBJ whole genome shotgun (WGS) entry which is preliminary data.</text>
</comment>
<dbReference type="Gene3D" id="3.40.30.10">
    <property type="entry name" value="Glutaredoxin"/>
    <property type="match status" value="1"/>
</dbReference>
<evidence type="ECO:0008006" key="3">
    <source>
        <dbReference type="Google" id="ProtNLM"/>
    </source>
</evidence>
<evidence type="ECO:0000313" key="1">
    <source>
        <dbReference type="EMBL" id="MDQ2069015.1"/>
    </source>
</evidence>
<protein>
    <recommendedName>
        <fullName evidence="3">Thioredoxin domain-containing protein</fullName>
    </recommendedName>
</protein>
<dbReference type="Proteomes" id="UP001239019">
    <property type="component" value="Unassembled WGS sequence"/>
</dbReference>
<keyword evidence="2" id="KW-1185">Reference proteome</keyword>
<evidence type="ECO:0000313" key="2">
    <source>
        <dbReference type="Proteomes" id="UP001239019"/>
    </source>
</evidence>
<dbReference type="InterPro" id="IPR036249">
    <property type="entry name" value="Thioredoxin-like_sf"/>
</dbReference>
<sequence length="180" mass="19710">MKIRIALIAILVLLLGGWAVMTHESSAPITEASAPAQRLDRFTASADAEHPCIGTERCVLVYMAPWCPHCNGSIPLVRKVREQLNANDDTGMMVIVGPGGGSYAGHERMGRELGGEVFLDPEGEVWEGEFGHIDAVPAWAVFDGSGRMIRHFTGGTTRSDEEIVQAVLRDQLRLGRYFEF</sequence>
<dbReference type="EMBL" id="JAVDDT010000002">
    <property type="protein sequence ID" value="MDQ2069015.1"/>
    <property type="molecule type" value="Genomic_DNA"/>
</dbReference>
<reference evidence="1 2" key="1">
    <citation type="submission" date="2023-08" db="EMBL/GenBank/DDBJ databases">
        <title>Whole-genome sequencing of halo(alkali)philic microorganisms from hypersaline lakes.</title>
        <authorList>
            <person name="Sorokin D.Y."/>
            <person name="Abbas B."/>
            <person name="Merkel A.Y."/>
        </authorList>
    </citation>
    <scope>NUCLEOTIDE SEQUENCE [LARGE SCALE GENOMIC DNA]</scope>
    <source>
        <strain evidence="1 2">AB-CW4</strain>
    </source>
</reference>